<feature type="region of interest" description="Disordered" evidence="1">
    <location>
        <begin position="1"/>
        <end position="41"/>
    </location>
</feature>
<accession>A0ABM6GGK7</accession>
<sequence>MHKNNRDKHKEKNNRTGNRKAEERVLYFRKDKENRNSKENDMGKDDILQLTIIVFYLFWDFMLKIFSNSLK</sequence>
<organism evidence="2 3">
    <name type="scientific">Thermosipho melanesiensis</name>
    <dbReference type="NCBI Taxonomy" id="46541"/>
    <lineage>
        <taxon>Bacteria</taxon>
        <taxon>Thermotogati</taxon>
        <taxon>Thermotogota</taxon>
        <taxon>Thermotogae</taxon>
        <taxon>Thermotogales</taxon>
        <taxon>Fervidobacteriaceae</taxon>
        <taxon>Thermosipho</taxon>
    </lineage>
</organism>
<protein>
    <submittedName>
        <fullName evidence="2">Uncharacterized protein</fullName>
    </submittedName>
</protein>
<keyword evidence="3" id="KW-1185">Reference proteome</keyword>
<reference evidence="2 3" key="1">
    <citation type="submission" date="2014-02" db="EMBL/GenBank/DDBJ databases">
        <title>Diversity of Thermotogales isolates from hydrothermal vents.</title>
        <authorList>
            <person name="Haverkamp T.H.A."/>
            <person name="Lossouarn J."/>
            <person name="Geslin C."/>
            <person name="Nesbo C.L."/>
        </authorList>
    </citation>
    <scope>NUCLEOTIDE SEQUENCE [LARGE SCALE GENOMIC DNA]</scope>
    <source>
        <strain evidence="2 3">431</strain>
    </source>
</reference>
<gene>
    <name evidence="2" type="ORF">BW47_02205</name>
</gene>
<name>A0ABM6GGK7_9BACT</name>
<evidence type="ECO:0000313" key="3">
    <source>
        <dbReference type="Proteomes" id="UP000185490"/>
    </source>
</evidence>
<evidence type="ECO:0000256" key="1">
    <source>
        <dbReference type="SAM" id="MobiDB-lite"/>
    </source>
</evidence>
<proteinExistence type="predicted"/>
<feature type="compositionally biased region" description="Basic and acidic residues" evidence="1">
    <location>
        <begin position="8"/>
        <end position="41"/>
    </location>
</feature>
<dbReference type="EMBL" id="CP007389">
    <property type="protein sequence ID" value="APT74816.1"/>
    <property type="molecule type" value="Genomic_DNA"/>
</dbReference>
<dbReference type="RefSeq" id="WP_041425923.1">
    <property type="nucleotide sequence ID" value="NZ_CP007389.1"/>
</dbReference>
<dbReference type="Proteomes" id="UP000185490">
    <property type="component" value="Chromosome"/>
</dbReference>
<evidence type="ECO:0000313" key="2">
    <source>
        <dbReference type="EMBL" id="APT74816.1"/>
    </source>
</evidence>